<dbReference type="PROSITE" id="PS50164">
    <property type="entry name" value="GIY_YIG"/>
    <property type="match status" value="1"/>
</dbReference>
<evidence type="ECO:0000259" key="10">
    <source>
        <dbReference type="PROSITE" id="PS50164"/>
    </source>
</evidence>
<evidence type="ECO:0000256" key="8">
    <source>
        <dbReference type="HAMAP-Rule" id="MF_03100"/>
    </source>
</evidence>
<comment type="function">
    <text evidence="8">Catalytic subunit of the SLX1-SLX4 structure-specific endonuclease that resolves DNA secondary structures generated during DNA repair and recombination. Has endonuclease activity towards branched DNA substrates, introducing single-strand cuts in duplex DNA close to junctions with ss-DNA.</text>
</comment>
<dbReference type="EMBL" id="JARJCW010000030">
    <property type="protein sequence ID" value="KAJ7209601.1"/>
    <property type="molecule type" value="Genomic_DNA"/>
</dbReference>
<name>A0AAD6VD46_9AGAR</name>
<dbReference type="InterPro" id="IPR000305">
    <property type="entry name" value="GIY-YIG_endonuc"/>
</dbReference>
<protein>
    <recommendedName>
        <fullName evidence="10">GIY-YIG domain-containing protein</fullName>
    </recommendedName>
</protein>
<dbReference type="InterPro" id="IPR013083">
    <property type="entry name" value="Znf_RING/FYVE/PHD"/>
</dbReference>
<dbReference type="AlphaFoldDB" id="A0AAD6VD46"/>
<proteinExistence type="inferred from homology"/>
<evidence type="ECO:0000313" key="12">
    <source>
        <dbReference type="Proteomes" id="UP001219525"/>
    </source>
</evidence>
<feature type="region of interest" description="Disordered" evidence="9">
    <location>
        <begin position="319"/>
        <end position="406"/>
    </location>
</feature>
<dbReference type="GO" id="GO:0033557">
    <property type="term" value="C:Slx1-Slx4 complex"/>
    <property type="evidence" value="ECO:0007669"/>
    <property type="project" value="UniProtKB-UniRule"/>
</dbReference>
<feature type="compositionally biased region" description="Basic residues" evidence="9">
    <location>
        <begin position="396"/>
        <end position="406"/>
    </location>
</feature>
<keyword evidence="6 8" id="KW-0234">DNA repair</keyword>
<dbReference type="PANTHER" id="PTHR20208">
    <property type="entry name" value="STRUCTURE-SPECIFIC ENDONUCLEASE SUBUNIT SLX1"/>
    <property type="match status" value="1"/>
</dbReference>
<comment type="subunit">
    <text evidence="8">Forms a heterodimer with SLX4.</text>
</comment>
<comment type="similarity">
    <text evidence="8">Belongs to the SLX1 family.</text>
</comment>
<comment type="caution">
    <text evidence="11">The sequence shown here is derived from an EMBL/GenBank/DDBJ whole genome shotgun (WGS) entry which is preliminary data.</text>
</comment>
<dbReference type="GO" id="GO:0000724">
    <property type="term" value="P:double-strand break repair via homologous recombination"/>
    <property type="evidence" value="ECO:0007669"/>
    <property type="project" value="TreeGrafter"/>
</dbReference>
<keyword evidence="5 8" id="KW-0233">DNA recombination</keyword>
<keyword evidence="2 8" id="KW-0255">Endonuclease</keyword>
<dbReference type="HAMAP" id="MF_03100">
    <property type="entry name" value="Endonuc_su_Slx1"/>
    <property type="match status" value="1"/>
</dbReference>
<evidence type="ECO:0000256" key="4">
    <source>
        <dbReference type="ARBA" id="ARBA00022801"/>
    </source>
</evidence>
<comment type="cofactor">
    <cofactor evidence="8">
        <name>a divalent metal cation</name>
        <dbReference type="ChEBI" id="CHEBI:60240"/>
    </cofactor>
</comment>
<evidence type="ECO:0000256" key="5">
    <source>
        <dbReference type="ARBA" id="ARBA00023172"/>
    </source>
</evidence>
<accession>A0AAD6VD46</accession>
<evidence type="ECO:0000256" key="1">
    <source>
        <dbReference type="ARBA" id="ARBA00022722"/>
    </source>
</evidence>
<dbReference type="GO" id="GO:0017108">
    <property type="term" value="F:5'-flap endonuclease activity"/>
    <property type="evidence" value="ECO:0007669"/>
    <property type="project" value="InterPro"/>
</dbReference>
<dbReference type="InterPro" id="IPR050381">
    <property type="entry name" value="SLX1_endonuclease"/>
</dbReference>
<feature type="domain" description="GIY-YIG" evidence="10">
    <location>
        <begin position="18"/>
        <end position="106"/>
    </location>
</feature>
<evidence type="ECO:0000313" key="11">
    <source>
        <dbReference type="EMBL" id="KAJ7209601.1"/>
    </source>
</evidence>
<dbReference type="Proteomes" id="UP001219525">
    <property type="component" value="Unassembled WGS sequence"/>
</dbReference>
<evidence type="ECO:0000256" key="3">
    <source>
        <dbReference type="ARBA" id="ARBA00022763"/>
    </source>
</evidence>
<dbReference type="Gene3D" id="3.30.40.10">
    <property type="entry name" value="Zinc/RING finger domain, C3HC4 (zinc finger)"/>
    <property type="match status" value="1"/>
</dbReference>
<comment type="caution">
    <text evidence="8">Lacks conserved residue(s) required for the propagation of feature annotation.</text>
</comment>
<organism evidence="11 12">
    <name type="scientific">Mycena pura</name>
    <dbReference type="NCBI Taxonomy" id="153505"/>
    <lineage>
        <taxon>Eukaryota</taxon>
        <taxon>Fungi</taxon>
        <taxon>Dikarya</taxon>
        <taxon>Basidiomycota</taxon>
        <taxon>Agaricomycotina</taxon>
        <taxon>Agaricomycetes</taxon>
        <taxon>Agaricomycetidae</taxon>
        <taxon>Agaricales</taxon>
        <taxon>Marasmiineae</taxon>
        <taxon>Mycenaceae</taxon>
        <taxon>Mycena</taxon>
    </lineage>
</organism>
<dbReference type="PROSITE" id="PS51257">
    <property type="entry name" value="PROKAR_LIPOPROTEIN"/>
    <property type="match status" value="1"/>
</dbReference>
<dbReference type="Gene3D" id="3.40.1440.10">
    <property type="entry name" value="GIY-YIG endonuclease"/>
    <property type="match status" value="1"/>
</dbReference>
<keyword evidence="1 8" id="KW-0540">Nuclease</keyword>
<dbReference type="PANTHER" id="PTHR20208:SF10">
    <property type="entry name" value="STRUCTURE-SPECIFIC ENDONUCLEASE SUBUNIT SLX1"/>
    <property type="match status" value="1"/>
</dbReference>
<comment type="subcellular location">
    <subcellularLocation>
        <location evidence="8">Nucleus</location>
    </subcellularLocation>
</comment>
<dbReference type="InterPro" id="IPR027520">
    <property type="entry name" value="Slx1"/>
</dbReference>
<evidence type="ECO:0000256" key="7">
    <source>
        <dbReference type="ARBA" id="ARBA00023242"/>
    </source>
</evidence>
<dbReference type="Pfam" id="PF01541">
    <property type="entry name" value="GIY-YIG"/>
    <property type="match status" value="1"/>
</dbReference>
<evidence type="ECO:0000256" key="6">
    <source>
        <dbReference type="ARBA" id="ARBA00023204"/>
    </source>
</evidence>
<sequence length="500" mass="54229">MARQPTARSSLFSHSFPAFYACYLLKSIQTPTSVATYIGSTPNPPKRIRWVATSARSDHSYTLCAWKTRLRRPWIMQMIVYGFPSKLAALQFEWAWQHAHISRHLRDPHGKALLRRANGLNSNIRTVRLMLATQPWRTWPLHTKLFTDAAVKGWAAAEKMAQLPPLPRGFSCVVELEGVDGKSGAPGSGRRGPISIDDAQFTSALLAKHTALLESGTRLACVVCGGELHNYSTVPTQDPLTTGLCPATGCSAVAHLLCLSRAFLAVEAQTSDMVGILPRGGNCGACGTYVLWGDIVRGTFRRATGGTPTELDEDADALFLSDSDDKAPGYSEEEPRKRGRPRKALPTDANLNRPSRKRAKAGPVAAEESSEGEVFDFDAVGGSSECEETSAPWKRERSRKSPRKKVPHVLQTQVTAVPKADVDSSDFFESDSAGDLAPQNYATSGMPLLAAPRPLMRKLALKPGEVDFFDGTLGEGAISEALKALSVASDVEREVIVLSD</sequence>
<keyword evidence="3 8" id="KW-0227">DNA damage</keyword>
<dbReference type="Pfam" id="PF21202">
    <property type="entry name" value="SLX1_C"/>
    <property type="match status" value="1"/>
</dbReference>
<keyword evidence="4 8" id="KW-0378">Hydrolase</keyword>
<reference evidence="11" key="1">
    <citation type="submission" date="2023-03" db="EMBL/GenBank/DDBJ databases">
        <title>Massive genome expansion in bonnet fungi (Mycena s.s.) driven by repeated elements and novel gene families across ecological guilds.</title>
        <authorList>
            <consortium name="Lawrence Berkeley National Laboratory"/>
            <person name="Harder C.B."/>
            <person name="Miyauchi S."/>
            <person name="Viragh M."/>
            <person name="Kuo A."/>
            <person name="Thoen E."/>
            <person name="Andreopoulos B."/>
            <person name="Lu D."/>
            <person name="Skrede I."/>
            <person name="Drula E."/>
            <person name="Henrissat B."/>
            <person name="Morin E."/>
            <person name="Kohler A."/>
            <person name="Barry K."/>
            <person name="LaButti K."/>
            <person name="Morin E."/>
            <person name="Salamov A."/>
            <person name="Lipzen A."/>
            <person name="Mereny Z."/>
            <person name="Hegedus B."/>
            <person name="Baldrian P."/>
            <person name="Stursova M."/>
            <person name="Weitz H."/>
            <person name="Taylor A."/>
            <person name="Grigoriev I.V."/>
            <person name="Nagy L.G."/>
            <person name="Martin F."/>
            <person name="Kauserud H."/>
        </authorList>
    </citation>
    <scope>NUCLEOTIDE SEQUENCE</scope>
    <source>
        <strain evidence="11">9144</strain>
    </source>
</reference>
<dbReference type="GO" id="GO:0008821">
    <property type="term" value="F:crossover junction DNA endonuclease activity"/>
    <property type="evidence" value="ECO:0007669"/>
    <property type="project" value="TreeGrafter"/>
</dbReference>
<dbReference type="InterPro" id="IPR035901">
    <property type="entry name" value="GIY-YIG_endonuc_sf"/>
</dbReference>
<evidence type="ECO:0000256" key="9">
    <source>
        <dbReference type="SAM" id="MobiDB-lite"/>
    </source>
</evidence>
<dbReference type="InterPro" id="IPR048749">
    <property type="entry name" value="SLX1_C"/>
</dbReference>
<evidence type="ECO:0000256" key="2">
    <source>
        <dbReference type="ARBA" id="ARBA00022759"/>
    </source>
</evidence>
<keyword evidence="12" id="KW-1185">Reference proteome</keyword>
<gene>
    <name evidence="11" type="ORF">GGX14DRAFT_364387</name>
</gene>
<keyword evidence="7 8" id="KW-0539">Nucleus</keyword>